<evidence type="ECO:0000256" key="2">
    <source>
        <dbReference type="ARBA" id="ARBA00022692"/>
    </source>
</evidence>
<dbReference type="OrthoDB" id="9770492at2"/>
<feature type="transmembrane region" description="Helical" evidence="5">
    <location>
        <begin position="275"/>
        <end position="291"/>
    </location>
</feature>
<dbReference type="Pfam" id="PF07690">
    <property type="entry name" value="MFS_1"/>
    <property type="match status" value="2"/>
</dbReference>
<dbReference type="PROSITE" id="PS50850">
    <property type="entry name" value="MFS"/>
    <property type="match status" value="1"/>
</dbReference>
<proteinExistence type="predicted"/>
<protein>
    <submittedName>
        <fullName evidence="7">Fosmidomycin resistance protein</fullName>
    </submittedName>
</protein>
<dbReference type="PANTHER" id="PTHR43129">
    <property type="entry name" value="FOSMIDOMYCIN RESISTANCE PROTEIN"/>
    <property type="match status" value="1"/>
</dbReference>
<dbReference type="GO" id="GO:0022857">
    <property type="term" value="F:transmembrane transporter activity"/>
    <property type="evidence" value="ECO:0007669"/>
    <property type="project" value="InterPro"/>
</dbReference>
<feature type="transmembrane region" description="Helical" evidence="5">
    <location>
        <begin position="164"/>
        <end position="181"/>
    </location>
</feature>
<dbReference type="InterPro" id="IPR005829">
    <property type="entry name" value="Sugar_transporter_CS"/>
</dbReference>
<dbReference type="PANTHER" id="PTHR43129:SF1">
    <property type="entry name" value="FOSMIDOMYCIN RESISTANCE PROTEIN"/>
    <property type="match status" value="1"/>
</dbReference>
<dbReference type="GO" id="GO:0005886">
    <property type="term" value="C:plasma membrane"/>
    <property type="evidence" value="ECO:0007669"/>
    <property type="project" value="TreeGrafter"/>
</dbReference>
<feature type="transmembrane region" description="Helical" evidence="5">
    <location>
        <begin position="206"/>
        <end position="223"/>
    </location>
</feature>
<feature type="transmembrane region" description="Helical" evidence="5">
    <location>
        <begin position="243"/>
        <end position="263"/>
    </location>
</feature>
<dbReference type="CDD" id="cd17478">
    <property type="entry name" value="MFS_FsR"/>
    <property type="match status" value="1"/>
</dbReference>
<feature type="transmembrane region" description="Helical" evidence="5">
    <location>
        <begin position="96"/>
        <end position="115"/>
    </location>
</feature>
<dbReference type="Proteomes" id="UP000064893">
    <property type="component" value="Chromosome"/>
</dbReference>
<reference evidence="7 8" key="1">
    <citation type="submission" date="2015-11" db="EMBL/GenBank/DDBJ databases">
        <title>Description and complete genome sequence of a novel strain predominating in hypersaline microbial mats and representing a new family of the Bacteriodetes phylum.</title>
        <authorList>
            <person name="Spring S."/>
            <person name="Bunk B."/>
            <person name="Sproer C."/>
            <person name="Klenk H.-P."/>
        </authorList>
    </citation>
    <scope>NUCLEOTIDE SEQUENCE [LARGE SCALE GENOMIC DNA]</scope>
    <source>
        <strain evidence="7 8">L21-Spi-D4</strain>
    </source>
</reference>
<feature type="transmembrane region" description="Helical" evidence="5">
    <location>
        <begin position="136"/>
        <end position="158"/>
    </location>
</feature>
<feature type="transmembrane region" description="Helical" evidence="5">
    <location>
        <begin position="297"/>
        <end position="321"/>
    </location>
</feature>
<dbReference type="PROSITE" id="PS00216">
    <property type="entry name" value="SUGAR_TRANSPORT_1"/>
    <property type="match status" value="1"/>
</dbReference>
<keyword evidence="3 5" id="KW-1133">Transmembrane helix</keyword>
<evidence type="ECO:0000313" key="7">
    <source>
        <dbReference type="EMBL" id="ALO14491.1"/>
    </source>
</evidence>
<dbReference type="SUPFAM" id="SSF103473">
    <property type="entry name" value="MFS general substrate transporter"/>
    <property type="match status" value="1"/>
</dbReference>
<accession>A0A0S2HWR7</accession>
<evidence type="ECO:0000256" key="4">
    <source>
        <dbReference type="ARBA" id="ARBA00023136"/>
    </source>
</evidence>
<organism evidence="7 8">
    <name type="scientific">Salinivirga cyanobacteriivorans</name>
    <dbReference type="NCBI Taxonomy" id="1307839"/>
    <lineage>
        <taxon>Bacteria</taxon>
        <taxon>Pseudomonadati</taxon>
        <taxon>Bacteroidota</taxon>
        <taxon>Bacteroidia</taxon>
        <taxon>Bacteroidales</taxon>
        <taxon>Salinivirgaceae</taxon>
        <taxon>Salinivirga</taxon>
    </lineage>
</organism>
<feature type="transmembrane region" description="Helical" evidence="5">
    <location>
        <begin position="362"/>
        <end position="380"/>
    </location>
</feature>
<evidence type="ECO:0000256" key="1">
    <source>
        <dbReference type="ARBA" id="ARBA00004141"/>
    </source>
</evidence>
<evidence type="ECO:0000313" key="8">
    <source>
        <dbReference type="Proteomes" id="UP000064893"/>
    </source>
</evidence>
<evidence type="ECO:0000259" key="6">
    <source>
        <dbReference type="PROSITE" id="PS50850"/>
    </source>
</evidence>
<dbReference type="Gene3D" id="1.20.1250.20">
    <property type="entry name" value="MFS general substrate transporter like domains"/>
    <property type="match status" value="2"/>
</dbReference>
<feature type="domain" description="Major facilitator superfamily (MFS) profile" evidence="6">
    <location>
        <begin position="10"/>
        <end position="385"/>
    </location>
</feature>
<dbReference type="STRING" id="1307839.L21SP5_00820"/>
<evidence type="ECO:0000256" key="3">
    <source>
        <dbReference type="ARBA" id="ARBA00022989"/>
    </source>
</evidence>
<gene>
    <name evidence="7" type="primary">fsr</name>
    <name evidence="7" type="ORF">L21SP5_00820</name>
</gene>
<comment type="subcellular location">
    <subcellularLocation>
        <location evidence="1">Membrane</location>
        <topology evidence="1">Multi-pass membrane protein</topology>
    </subcellularLocation>
</comment>
<dbReference type="InterPro" id="IPR020846">
    <property type="entry name" value="MFS_dom"/>
</dbReference>
<dbReference type="InterPro" id="IPR011701">
    <property type="entry name" value="MFS"/>
</dbReference>
<keyword evidence="4 5" id="KW-0472">Membrane</keyword>
<sequence length="385" mass="42251">MGLLKRKRKRIFTIALSHYIHDVYSAFFAPVLPLLIEKLGLSYTSVGILQVLQRSPSFLMPFIGILAERVALRYFVIWSPAISAITMSMLGVVPNIWLLVLILVIMGSSSALYHVPAPVMLKQITTYRIGFATSMYMVAGELARTSGPMIILGTISLVSFGKTWILMFIGIAASVFLHYELRKIMVSHKVKKAPGINELMGTFKKYSGLFSILFFIIMLRAMVKTSLTTFLTIYLTENGRTLLLAGIGLTIVQAAGAAGTLLSGTLSDFIGRKKIIIITTILTPLFMYGFITNTGWLQTVFLIFTGFVVFASGPVIMALILNVSKSNHAFLNSLNMTINFAGGSLAALFIGTVSDFTGINNIFFYASLLAALAIPFTFFLPKDNK</sequence>
<keyword evidence="8" id="KW-1185">Reference proteome</keyword>
<dbReference type="EMBL" id="CP013118">
    <property type="protein sequence ID" value="ALO14491.1"/>
    <property type="molecule type" value="Genomic_DNA"/>
</dbReference>
<name>A0A0S2HWR7_9BACT</name>
<feature type="transmembrane region" description="Helical" evidence="5">
    <location>
        <begin position="333"/>
        <end position="350"/>
    </location>
</feature>
<keyword evidence="2 5" id="KW-0812">Transmembrane</keyword>
<dbReference type="InterPro" id="IPR036259">
    <property type="entry name" value="MFS_trans_sf"/>
</dbReference>
<dbReference type="KEGG" id="blq:L21SP5_00820"/>
<evidence type="ECO:0000256" key="5">
    <source>
        <dbReference type="SAM" id="Phobius"/>
    </source>
</evidence>
<dbReference type="AlphaFoldDB" id="A0A0S2HWR7"/>
<dbReference type="RefSeq" id="WP_057952032.1">
    <property type="nucleotide sequence ID" value="NZ_CP013118.1"/>
</dbReference>
<feature type="transmembrane region" description="Helical" evidence="5">
    <location>
        <begin position="70"/>
        <end position="90"/>
    </location>
</feature>